<dbReference type="InterPro" id="IPR002182">
    <property type="entry name" value="NB-ARC"/>
</dbReference>
<dbReference type="InterPro" id="IPR001611">
    <property type="entry name" value="Leu-rich_rpt"/>
</dbReference>
<dbReference type="InterPro" id="IPR027417">
    <property type="entry name" value="P-loop_NTPase"/>
</dbReference>
<dbReference type="GO" id="GO:0043531">
    <property type="term" value="F:ADP binding"/>
    <property type="evidence" value="ECO:0007669"/>
    <property type="project" value="InterPro"/>
</dbReference>
<evidence type="ECO:0000256" key="2">
    <source>
        <dbReference type="ARBA" id="ARBA00022737"/>
    </source>
</evidence>
<dbReference type="PRINTS" id="PR00364">
    <property type="entry name" value="DISEASERSIST"/>
</dbReference>
<evidence type="ECO:0000313" key="9">
    <source>
        <dbReference type="RefSeq" id="XP_027357320.1"/>
    </source>
</evidence>
<dbReference type="InterPro" id="IPR042197">
    <property type="entry name" value="Apaf_helical"/>
</dbReference>
<dbReference type="RefSeq" id="XP_027357320.1">
    <property type="nucleotide sequence ID" value="XM_027501519.1"/>
</dbReference>
<feature type="compositionally biased region" description="Acidic residues" evidence="6">
    <location>
        <begin position="1102"/>
        <end position="1113"/>
    </location>
</feature>
<dbReference type="InterPro" id="IPR000157">
    <property type="entry name" value="TIR_dom"/>
</dbReference>
<dbReference type="Gene3D" id="3.80.10.10">
    <property type="entry name" value="Ribonuclease Inhibitor"/>
    <property type="match status" value="2"/>
</dbReference>
<dbReference type="SMART" id="SM00255">
    <property type="entry name" value="TIR"/>
    <property type="match status" value="1"/>
</dbReference>
<name>A0A8B8LM37_ABRPR</name>
<evidence type="ECO:0000313" key="8">
    <source>
        <dbReference type="Proteomes" id="UP000694853"/>
    </source>
</evidence>
<dbReference type="GeneID" id="113866710"/>
<dbReference type="SUPFAM" id="SSF52058">
    <property type="entry name" value="L domain-like"/>
    <property type="match status" value="1"/>
</dbReference>
<reference evidence="8" key="1">
    <citation type="journal article" date="2019" name="Toxins">
        <title>Detection of Abrin-Like and Prepropulchellin-Like Toxin Genes and Transcripts Using Whole Genome Sequencing and Full-Length Transcript Sequencing of Abrus precatorius.</title>
        <authorList>
            <person name="Hovde B.T."/>
            <person name="Daligault H.E."/>
            <person name="Hanschen E.R."/>
            <person name="Kunde Y.A."/>
            <person name="Johnson M.B."/>
            <person name="Starkenburg S.R."/>
            <person name="Johnson S.L."/>
        </authorList>
    </citation>
    <scope>NUCLEOTIDE SEQUENCE [LARGE SCALE GENOMIC DNA]</scope>
</reference>
<feature type="domain" description="TIR" evidence="7">
    <location>
        <begin position="17"/>
        <end position="183"/>
    </location>
</feature>
<organism evidence="8 9">
    <name type="scientific">Abrus precatorius</name>
    <name type="common">Indian licorice</name>
    <name type="synonym">Glycine abrus</name>
    <dbReference type="NCBI Taxonomy" id="3816"/>
    <lineage>
        <taxon>Eukaryota</taxon>
        <taxon>Viridiplantae</taxon>
        <taxon>Streptophyta</taxon>
        <taxon>Embryophyta</taxon>
        <taxon>Tracheophyta</taxon>
        <taxon>Spermatophyta</taxon>
        <taxon>Magnoliopsida</taxon>
        <taxon>eudicotyledons</taxon>
        <taxon>Gunneridae</taxon>
        <taxon>Pentapetalae</taxon>
        <taxon>rosids</taxon>
        <taxon>fabids</taxon>
        <taxon>Fabales</taxon>
        <taxon>Fabaceae</taxon>
        <taxon>Papilionoideae</taxon>
        <taxon>50 kb inversion clade</taxon>
        <taxon>NPAAA clade</taxon>
        <taxon>indigoferoid/millettioid clade</taxon>
        <taxon>Abreae</taxon>
        <taxon>Abrus</taxon>
    </lineage>
</organism>
<dbReference type="InterPro" id="IPR058546">
    <property type="entry name" value="RPS4B/Roq1-like_LRR"/>
</dbReference>
<dbReference type="Gene3D" id="3.40.50.300">
    <property type="entry name" value="P-loop containing nucleotide triphosphate hydrolases"/>
    <property type="match status" value="1"/>
</dbReference>
<feature type="region of interest" description="Disordered" evidence="6">
    <location>
        <begin position="1087"/>
        <end position="1119"/>
    </location>
</feature>
<dbReference type="PROSITE" id="PS50104">
    <property type="entry name" value="TIR"/>
    <property type="match status" value="1"/>
</dbReference>
<evidence type="ECO:0000259" key="7">
    <source>
        <dbReference type="PROSITE" id="PS50104"/>
    </source>
</evidence>
<accession>A0A8B8LM37</accession>
<evidence type="ECO:0000256" key="1">
    <source>
        <dbReference type="ARBA" id="ARBA00022614"/>
    </source>
</evidence>
<evidence type="ECO:0000256" key="5">
    <source>
        <dbReference type="SAM" id="Coils"/>
    </source>
</evidence>
<dbReference type="PANTHER" id="PTHR11017:SF422">
    <property type="entry name" value="RESISTANCE PROTEIN (TIR-NBS-LRR CLASS), PUTATIVE-RELATED"/>
    <property type="match status" value="1"/>
</dbReference>
<dbReference type="GO" id="GO:0006952">
    <property type="term" value="P:defense response"/>
    <property type="evidence" value="ECO:0007669"/>
    <property type="project" value="UniProtKB-KW"/>
</dbReference>
<dbReference type="SUPFAM" id="SSF46785">
    <property type="entry name" value="Winged helix' DNA-binding domain"/>
    <property type="match status" value="1"/>
</dbReference>
<dbReference type="GO" id="GO:0007165">
    <property type="term" value="P:signal transduction"/>
    <property type="evidence" value="ECO:0007669"/>
    <property type="project" value="InterPro"/>
</dbReference>
<evidence type="ECO:0000256" key="4">
    <source>
        <dbReference type="ARBA" id="ARBA00023027"/>
    </source>
</evidence>
<dbReference type="InterPro" id="IPR032675">
    <property type="entry name" value="LRR_dom_sf"/>
</dbReference>
<dbReference type="KEGG" id="aprc:113866710"/>
<dbReference type="Pfam" id="PF01582">
    <property type="entry name" value="TIR"/>
    <property type="match status" value="1"/>
</dbReference>
<dbReference type="Pfam" id="PF23282">
    <property type="entry name" value="WHD_ROQ1"/>
    <property type="match status" value="1"/>
</dbReference>
<keyword evidence="4" id="KW-0520">NAD</keyword>
<dbReference type="Proteomes" id="UP000694853">
    <property type="component" value="Unplaced"/>
</dbReference>
<feature type="coiled-coil region" evidence="5">
    <location>
        <begin position="1335"/>
        <end position="1407"/>
    </location>
</feature>
<dbReference type="PROSITE" id="PS51450">
    <property type="entry name" value="LRR"/>
    <property type="match status" value="1"/>
</dbReference>
<dbReference type="Pfam" id="PF23286">
    <property type="entry name" value="LRR_13"/>
    <property type="match status" value="1"/>
</dbReference>
<reference evidence="9" key="2">
    <citation type="submission" date="2025-08" db="UniProtKB">
        <authorList>
            <consortium name="RefSeq"/>
        </authorList>
    </citation>
    <scope>IDENTIFICATION</scope>
    <source>
        <tissue evidence="9">Young leaves</tissue>
    </source>
</reference>
<sequence length="1472" mass="168636">MSPLQEPSSSNSFNHGWTYDVFVSFHGEDTRYSFTGNLCNALHQKGINTFKDDSKLKKGEGISPSLLKAIDESRIAIIVFSQNYASSSWCLDELVRIMERMKEKGQLVRPVFYYVDPSDVRHQRRSFRSSMTKHEENLNIDKERVCKWRTALKEAANLSGWHFKYGYEFEFIQRIAEEISSKLNLTSLHIADHPVGLDYRMSKVVSLLGIKSNDEVCMVGIYGFGGIGKTTIARSVYNLIANKFEGSSFLADVRENSMKRGLVQLQETLLFHLLGENIKLSDVSEGIPIIKRRLHNKKVLLILDDVDNVKQLCSLAGSQDWFGSGSRIIITTRNKHLLAIHGVEKIYEVKELNDEEALELFSLNAFKRREPDASYAQIANRVVKYAKGLPLALNVIGSDLFGKTIEEWASALKKYETIPSKDILDVLKVSYDNLDDNEKEIFLDIACFFEGNLKEDVEKTLDASRFCSKYGIGVLIDKSLVTISESNTVKMHDLIQDLGKDIARKDSPHDPGKRRRLWHHEDVLEVLTRKTGADTIEGIMLDMSNLQQEVQLKTDAFEKMRRLRILIVRKAQVSGSPQYLPNNLRFLEWNEYPLPSLPADFHPEALVVLNLPQSHLKMNEPFKKFEHLTFMNFSYCDSLTTLPDVSTTPNLTRLLLNNCPNLVDIHDSVGHLDKLVTLSTQGCPKLVSFPRGLRSSSLEYLNLGKCSSIQSFPDVLAKVENMKNIDIGGTAIKRFPNSIKNFNSLEELRLTSCLSFEDLPTNTVLFQNIEELNVERCQQLPKLLWKSLGDRTNWNPKLSGLTLKNCDLSDEDLELILKCFLKLKSLNLSDNNFLTIPACIEDLCHLLFLHVDNCKLLRNISVLPQYLQYIDARNCVSLTPQSSDVILSQAFQEVEYIDIVVFRTKIPSWFDHCSKGRSLTFWVRRKFPTIALFFLLGGEYQRKVNHTCEFRLDINGLQVFQQRREWPVDHVWLFDMRIHLTAKEWHNINEKIKSGWNRVEILCSVMNEPKNVTVKCCGIHLYKDRMNIHHVSFVNPDLQGSNIAHDNINDSLDIHDEAREDVLFPSISDKYFAKNILEFMRNLQSSKKNGGNEHDYGGELELNSESDNEDMEEEQHSASLSHQILGNNEVVNNDKGKDTNSCKILLVPLTETQEEPLATSIHNKELMLVKKEKLMENENLFESDVEATLNFNQSQENIFHTHFPERYGNGQGQQAVSNAEAYINIFESSINEDNMEAFYASLEPETTSLSHVQDMQPNNVSVKPRPSEETQKWLQILRDFVSKKFSLLLHPGRSGLMKESLNYFRSLTPDEGLSLRTKSAIQQLSLSFAKWNLDYNNANLKLESATADLSKAEKLKDDLKANVKEFQDMDMVEKCLCNQLSILHKEKRDLEEKINAIKAEIADSTAQRDIVAKRKRELFHEGRVMKAETDDLRNQVPRLKADEEWAKLTQANIEAEWSKIGEQFIRSMHFED</sequence>
<dbReference type="PANTHER" id="PTHR11017">
    <property type="entry name" value="LEUCINE-RICH REPEAT-CONTAINING PROTEIN"/>
    <property type="match status" value="1"/>
</dbReference>
<keyword evidence="1" id="KW-0433">Leucine-rich repeat</keyword>
<dbReference type="Pfam" id="PF00931">
    <property type="entry name" value="NB-ARC"/>
    <property type="match status" value="1"/>
</dbReference>
<dbReference type="InterPro" id="IPR044974">
    <property type="entry name" value="Disease_R_plants"/>
</dbReference>
<gene>
    <name evidence="9" type="primary">LOC113866710</name>
</gene>
<dbReference type="Gene3D" id="1.10.8.430">
    <property type="entry name" value="Helical domain of apoptotic protease-activating factors"/>
    <property type="match status" value="1"/>
</dbReference>
<evidence type="ECO:0000256" key="6">
    <source>
        <dbReference type="SAM" id="MobiDB-lite"/>
    </source>
</evidence>
<dbReference type="Gene3D" id="3.40.50.10140">
    <property type="entry name" value="Toll/interleukin-1 receptor homology (TIR) domain"/>
    <property type="match status" value="1"/>
</dbReference>
<evidence type="ECO:0000256" key="3">
    <source>
        <dbReference type="ARBA" id="ARBA00022821"/>
    </source>
</evidence>
<dbReference type="InterPro" id="IPR035897">
    <property type="entry name" value="Toll_tir_struct_dom_sf"/>
</dbReference>
<dbReference type="FunFam" id="3.40.50.10140:FF:000007">
    <property type="entry name" value="Disease resistance protein (TIR-NBS-LRR class)"/>
    <property type="match status" value="1"/>
</dbReference>
<dbReference type="InterPro" id="IPR036390">
    <property type="entry name" value="WH_DNA-bd_sf"/>
</dbReference>
<keyword evidence="3" id="KW-0611">Plant defense</keyword>
<dbReference type="SUPFAM" id="SSF52200">
    <property type="entry name" value="Toll/Interleukin receptor TIR domain"/>
    <property type="match status" value="1"/>
</dbReference>
<dbReference type="SUPFAM" id="SSF52540">
    <property type="entry name" value="P-loop containing nucleoside triphosphate hydrolases"/>
    <property type="match status" value="1"/>
</dbReference>
<keyword evidence="8" id="KW-1185">Reference proteome</keyword>
<keyword evidence="2" id="KW-0677">Repeat</keyword>
<proteinExistence type="predicted"/>
<dbReference type="InterPro" id="IPR058192">
    <property type="entry name" value="WHD_ROQ1-like"/>
</dbReference>
<dbReference type="OrthoDB" id="1901675at2759"/>
<keyword evidence="5" id="KW-0175">Coiled coil</keyword>
<protein>
    <submittedName>
        <fullName evidence="9">TMV resistance protein N-like</fullName>
    </submittedName>
</protein>